<sequence>MVSEKVKNPSRVQVVTASIHRAAISASALVAVDCLERRPATSLLLTVDLRTNVVPPFPSTLAGNVILFFVASSTAAETETEVWSMVEEMKRKTEFTNKWRSKYKGAEAGTVEWESLYW</sequence>
<dbReference type="Pfam" id="PF02458">
    <property type="entry name" value="Transferase"/>
    <property type="match status" value="1"/>
</dbReference>
<dbReference type="KEGG" id="mcha:111013300"/>
<evidence type="ECO:0000313" key="1">
    <source>
        <dbReference type="Proteomes" id="UP000504603"/>
    </source>
</evidence>
<organism evidence="1 2">
    <name type="scientific">Momordica charantia</name>
    <name type="common">Bitter gourd</name>
    <name type="synonym">Balsam pear</name>
    <dbReference type="NCBI Taxonomy" id="3673"/>
    <lineage>
        <taxon>Eukaryota</taxon>
        <taxon>Viridiplantae</taxon>
        <taxon>Streptophyta</taxon>
        <taxon>Embryophyta</taxon>
        <taxon>Tracheophyta</taxon>
        <taxon>Spermatophyta</taxon>
        <taxon>Magnoliopsida</taxon>
        <taxon>eudicotyledons</taxon>
        <taxon>Gunneridae</taxon>
        <taxon>Pentapetalae</taxon>
        <taxon>rosids</taxon>
        <taxon>fabids</taxon>
        <taxon>Cucurbitales</taxon>
        <taxon>Cucurbitaceae</taxon>
        <taxon>Momordiceae</taxon>
        <taxon>Momordica</taxon>
    </lineage>
</organism>
<protein>
    <submittedName>
        <fullName evidence="2">Uncharacterized protein LOC111013300</fullName>
    </submittedName>
</protein>
<keyword evidence="1" id="KW-1185">Reference proteome</keyword>
<accession>A0A6J1CP91</accession>
<name>A0A6J1CP91_MOMCH</name>
<dbReference type="Proteomes" id="UP000504603">
    <property type="component" value="Unplaced"/>
</dbReference>
<dbReference type="RefSeq" id="XP_022143419.1">
    <property type="nucleotide sequence ID" value="XM_022287727.1"/>
</dbReference>
<gene>
    <name evidence="2" type="primary">LOC111013300</name>
</gene>
<dbReference type="Gene3D" id="3.30.559.10">
    <property type="entry name" value="Chloramphenicol acetyltransferase-like domain"/>
    <property type="match status" value="1"/>
</dbReference>
<dbReference type="AlphaFoldDB" id="A0A6J1CP91"/>
<dbReference type="OrthoDB" id="671439at2759"/>
<proteinExistence type="predicted"/>
<dbReference type="GeneID" id="111013300"/>
<evidence type="ECO:0000313" key="2">
    <source>
        <dbReference type="RefSeq" id="XP_022143419.1"/>
    </source>
</evidence>
<dbReference type="InterPro" id="IPR023213">
    <property type="entry name" value="CAT-like_dom_sf"/>
</dbReference>
<reference evidence="2" key="1">
    <citation type="submission" date="2025-08" db="UniProtKB">
        <authorList>
            <consortium name="RefSeq"/>
        </authorList>
    </citation>
    <scope>IDENTIFICATION</scope>
    <source>
        <strain evidence="2">OHB3-1</strain>
    </source>
</reference>